<sequence>MTQDKQRFGTDARGVYLIAVTPFKDSGDIDFESTDRMVDFYLESGANGLTLLGVMGEAPKLTAQESGEFVERVLRRVNGKVPVIVGASAPGFAAMKALSQRVVDMGADGVMVAPAAGLRTDDQIRAYFAMVNETLGSIPWVLQDHPNSTGVQISTSLLIDLLAQSPNCLMLKHEDGPGLAKLSAIRDAETSKGLRRVSILTGNGGGLFLPEELVRGADGAMTGFAYPEMMVDVCRAFDEGQAERAFDLFDAYLPLARYEQQPGVGLAVRKHLMHKRGIIASEKIRRPGPSLSAADRADIDRLVRRQTERLAQIG</sequence>
<evidence type="ECO:0000313" key="5">
    <source>
        <dbReference type="EMBL" id="AWB35263.1"/>
    </source>
</evidence>
<evidence type="ECO:0000256" key="2">
    <source>
        <dbReference type="ARBA" id="ARBA00023239"/>
    </source>
</evidence>
<evidence type="ECO:0000313" key="6">
    <source>
        <dbReference type="Proteomes" id="UP000244571"/>
    </source>
</evidence>
<dbReference type="PANTHER" id="PTHR12128:SF66">
    <property type="entry name" value="4-HYDROXY-2-OXOGLUTARATE ALDOLASE, MITOCHONDRIAL"/>
    <property type="match status" value="1"/>
</dbReference>
<proteinExistence type="inferred from homology"/>
<dbReference type="Pfam" id="PF00701">
    <property type="entry name" value="DHDPS"/>
    <property type="match status" value="1"/>
</dbReference>
<keyword evidence="2 3" id="KW-0456">Lyase</keyword>
<evidence type="ECO:0000256" key="4">
    <source>
        <dbReference type="PIRSR" id="PIRSR001365-2"/>
    </source>
</evidence>
<dbReference type="EMBL" id="CP028901">
    <property type="protein sequence ID" value="AWB35263.1"/>
    <property type="molecule type" value="Genomic_DNA"/>
</dbReference>
<dbReference type="SMART" id="SM01130">
    <property type="entry name" value="DHDPS"/>
    <property type="match status" value="1"/>
</dbReference>
<dbReference type="Gene3D" id="3.20.20.70">
    <property type="entry name" value="Aldolase class I"/>
    <property type="match status" value="1"/>
</dbReference>
<dbReference type="OrthoDB" id="199953at2"/>
<name>A0A2R4XN87_9BURK</name>
<dbReference type="PANTHER" id="PTHR12128">
    <property type="entry name" value="DIHYDRODIPICOLINATE SYNTHASE"/>
    <property type="match status" value="1"/>
</dbReference>
<evidence type="ECO:0000256" key="1">
    <source>
        <dbReference type="ARBA" id="ARBA00007592"/>
    </source>
</evidence>
<feature type="binding site" evidence="4">
    <location>
        <position position="221"/>
    </location>
    <ligand>
        <name>pyruvate</name>
        <dbReference type="ChEBI" id="CHEBI:15361"/>
    </ligand>
</feature>
<dbReference type="InterPro" id="IPR002220">
    <property type="entry name" value="DapA-like"/>
</dbReference>
<protein>
    <submittedName>
        <fullName evidence="5">Dihydrodipicolinate synthase family protein</fullName>
    </submittedName>
</protein>
<dbReference type="GO" id="GO:0008840">
    <property type="term" value="F:4-hydroxy-tetrahydrodipicolinate synthase activity"/>
    <property type="evidence" value="ECO:0007669"/>
    <property type="project" value="TreeGrafter"/>
</dbReference>
<reference evidence="5 6" key="1">
    <citation type="submission" date="2018-04" db="EMBL/GenBank/DDBJ databases">
        <title>Bordetella sp. HZ20 isolated from seawater.</title>
        <authorList>
            <person name="Sun C."/>
        </authorList>
    </citation>
    <scope>NUCLEOTIDE SEQUENCE [LARGE SCALE GENOMIC DNA]</scope>
    <source>
        <strain evidence="5 6">HZ20</strain>
    </source>
</reference>
<gene>
    <name evidence="5" type="ORF">DBV39_17660</name>
</gene>
<dbReference type="CDD" id="cd00408">
    <property type="entry name" value="DHDPS-like"/>
    <property type="match status" value="1"/>
</dbReference>
<dbReference type="InterPro" id="IPR013785">
    <property type="entry name" value="Aldolase_TIM"/>
</dbReference>
<keyword evidence="6" id="KW-1185">Reference proteome</keyword>
<dbReference type="RefSeq" id="WP_108622677.1">
    <property type="nucleotide sequence ID" value="NZ_CP028901.1"/>
</dbReference>
<accession>A0A2R4XN87</accession>
<organism evidence="5 6">
    <name type="scientific">Orrella marina</name>
    <dbReference type="NCBI Taxonomy" id="2163011"/>
    <lineage>
        <taxon>Bacteria</taxon>
        <taxon>Pseudomonadati</taxon>
        <taxon>Pseudomonadota</taxon>
        <taxon>Betaproteobacteria</taxon>
        <taxon>Burkholderiales</taxon>
        <taxon>Alcaligenaceae</taxon>
        <taxon>Orrella</taxon>
    </lineage>
</organism>
<dbReference type="AlphaFoldDB" id="A0A2R4XN87"/>
<dbReference type="SUPFAM" id="SSF51569">
    <property type="entry name" value="Aldolase"/>
    <property type="match status" value="1"/>
</dbReference>
<dbReference type="KEGG" id="boz:DBV39_17660"/>
<dbReference type="Proteomes" id="UP000244571">
    <property type="component" value="Chromosome"/>
</dbReference>
<dbReference type="PIRSF" id="PIRSF001365">
    <property type="entry name" value="DHDPS"/>
    <property type="match status" value="1"/>
</dbReference>
<comment type="similarity">
    <text evidence="1 3">Belongs to the DapA family.</text>
</comment>
<dbReference type="GO" id="GO:0005829">
    <property type="term" value="C:cytosol"/>
    <property type="evidence" value="ECO:0007669"/>
    <property type="project" value="TreeGrafter"/>
</dbReference>
<evidence type="ECO:0000256" key="3">
    <source>
        <dbReference type="PIRNR" id="PIRNR001365"/>
    </source>
</evidence>